<dbReference type="Proteomes" id="UP001381693">
    <property type="component" value="Unassembled WGS sequence"/>
</dbReference>
<dbReference type="AlphaFoldDB" id="A0AAN9ACV1"/>
<protein>
    <submittedName>
        <fullName evidence="1">Uncharacterized protein</fullName>
    </submittedName>
</protein>
<sequence>MVTLGDPTVDVLAVRDSDYKFIERDKAAVDEWLESGKMFHVMRDHPQHNINVLGGMWGARWDNLVYRDNKRIIRLPPPSPQQVREIRNKMLQAAYNLSDKGMDQTILGKLLWPKMKRSLVAHDSFHCKAYPTGWRPWPTQRQNGTFVGNAS</sequence>
<evidence type="ECO:0000313" key="2">
    <source>
        <dbReference type="Proteomes" id="UP001381693"/>
    </source>
</evidence>
<accession>A0AAN9ACV1</accession>
<reference evidence="1 2" key="1">
    <citation type="submission" date="2023-11" db="EMBL/GenBank/DDBJ databases">
        <title>Halocaridina rubra genome assembly.</title>
        <authorList>
            <person name="Smith C."/>
        </authorList>
    </citation>
    <scope>NUCLEOTIDE SEQUENCE [LARGE SCALE GENOMIC DNA]</scope>
    <source>
        <strain evidence="1">EP-1</strain>
        <tissue evidence="1">Whole</tissue>
    </source>
</reference>
<dbReference type="EMBL" id="JAXCGZ010003777">
    <property type="protein sequence ID" value="KAK7083274.1"/>
    <property type="molecule type" value="Genomic_DNA"/>
</dbReference>
<organism evidence="1 2">
    <name type="scientific">Halocaridina rubra</name>
    <name type="common">Hawaiian red shrimp</name>
    <dbReference type="NCBI Taxonomy" id="373956"/>
    <lineage>
        <taxon>Eukaryota</taxon>
        <taxon>Metazoa</taxon>
        <taxon>Ecdysozoa</taxon>
        <taxon>Arthropoda</taxon>
        <taxon>Crustacea</taxon>
        <taxon>Multicrustacea</taxon>
        <taxon>Malacostraca</taxon>
        <taxon>Eumalacostraca</taxon>
        <taxon>Eucarida</taxon>
        <taxon>Decapoda</taxon>
        <taxon>Pleocyemata</taxon>
        <taxon>Caridea</taxon>
        <taxon>Atyoidea</taxon>
        <taxon>Atyidae</taxon>
        <taxon>Halocaridina</taxon>
    </lineage>
</organism>
<proteinExistence type="predicted"/>
<comment type="caution">
    <text evidence="1">The sequence shown here is derived from an EMBL/GenBank/DDBJ whole genome shotgun (WGS) entry which is preliminary data.</text>
</comment>
<keyword evidence="2" id="KW-1185">Reference proteome</keyword>
<name>A0AAN9ACV1_HALRR</name>
<evidence type="ECO:0000313" key="1">
    <source>
        <dbReference type="EMBL" id="KAK7083274.1"/>
    </source>
</evidence>
<gene>
    <name evidence="1" type="ORF">SK128_007041</name>
</gene>